<organism evidence="1 2">
    <name type="scientific">Vibrio astriarenae</name>
    <dbReference type="NCBI Taxonomy" id="1481923"/>
    <lineage>
        <taxon>Bacteria</taxon>
        <taxon>Pseudomonadati</taxon>
        <taxon>Pseudomonadota</taxon>
        <taxon>Gammaproteobacteria</taxon>
        <taxon>Vibrionales</taxon>
        <taxon>Vibrionaceae</taxon>
        <taxon>Vibrio</taxon>
    </lineage>
</organism>
<keyword evidence="2" id="KW-1185">Reference proteome</keyword>
<name>A0A7Z2YET8_9VIBR</name>
<dbReference type="InterPro" id="IPR027417">
    <property type="entry name" value="P-loop_NTPase"/>
</dbReference>
<evidence type="ECO:0000313" key="2">
    <source>
        <dbReference type="Proteomes" id="UP000464262"/>
    </source>
</evidence>
<gene>
    <name evidence="1" type="ORF">GT360_13515</name>
</gene>
<dbReference type="Proteomes" id="UP000464262">
    <property type="component" value="Chromosome 1"/>
</dbReference>
<dbReference type="AlphaFoldDB" id="A0A7Z2YET8"/>
<dbReference type="RefSeq" id="WP_164649350.1">
    <property type="nucleotide sequence ID" value="NZ_CP047475.1"/>
</dbReference>
<accession>A0A7Z2YET8</accession>
<dbReference type="EMBL" id="CP047475">
    <property type="protein sequence ID" value="QIA64445.1"/>
    <property type="molecule type" value="Genomic_DNA"/>
</dbReference>
<sequence length="446" mass="49561">MSLELLKNKGVVVARPATNQQQKTFVVVGVARGGTSIVAGALYHLGIPMGNASAPVFEDLRLSLAFEKQSKEKFEQVVAEYNQRHDVWGWKRPSTLHALARIARKVRNPHFIFVFRDMLSVANRNTISMHMGVESGLLGAVEDYRKIVKFIEKSKQPALLVSSEKVVKHKTPFIDALADFCGVEATQLQVDAAMQFLSPDPKAYLNKTRVTESKGAIDESALKAGILKGWAYYSLHQREAIVEVRVNGDLVASQAANLQVDAYKQSAKHPTGQCGFEIDLKVLGAHPSDKIEIKVKDDVVPLTMEPSILRDLLDWGTEVEPMDLVNPMGKINYPLLQTGLLKGWARTELASKPALIGIYINGCEFARVPASIYREHLKRDKAHPTGCCGYEFDLKAHGVRPSDRIEVRLENADCDIHLEPICFPHLEEWLSQSDLNAVQHKQVAQG</sequence>
<evidence type="ECO:0000313" key="1">
    <source>
        <dbReference type="EMBL" id="QIA64445.1"/>
    </source>
</evidence>
<reference evidence="1 2" key="1">
    <citation type="submission" date="2020-01" db="EMBL/GenBank/DDBJ databases">
        <title>Whole genome and functional gene identification of agarase of Vibrio HN897.</title>
        <authorList>
            <person name="Liu Y."/>
            <person name="Zhao Z."/>
        </authorList>
    </citation>
    <scope>NUCLEOTIDE SEQUENCE [LARGE SCALE GENOMIC DNA]</scope>
    <source>
        <strain evidence="1 2">HN897</strain>
    </source>
</reference>
<dbReference type="SUPFAM" id="SSF52540">
    <property type="entry name" value="P-loop containing nucleoside triphosphate hydrolases"/>
    <property type="match status" value="1"/>
</dbReference>
<protein>
    <recommendedName>
        <fullName evidence="3">Sulfotransferase family protein</fullName>
    </recommendedName>
</protein>
<dbReference type="Gene3D" id="3.40.50.300">
    <property type="entry name" value="P-loop containing nucleotide triphosphate hydrolases"/>
    <property type="match status" value="1"/>
</dbReference>
<evidence type="ECO:0008006" key="3">
    <source>
        <dbReference type="Google" id="ProtNLM"/>
    </source>
</evidence>
<dbReference type="KEGG" id="vas:GT360_13515"/>
<proteinExistence type="predicted"/>